<dbReference type="Proteomes" id="UP000663870">
    <property type="component" value="Unassembled WGS sequence"/>
</dbReference>
<dbReference type="EMBL" id="CAJNOL010012418">
    <property type="protein sequence ID" value="CAF1659783.1"/>
    <property type="molecule type" value="Genomic_DNA"/>
</dbReference>
<dbReference type="EMBL" id="CAJNOH010010591">
    <property type="protein sequence ID" value="CAF1514773.1"/>
    <property type="molecule type" value="Genomic_DNA"/>
</dbReference>
<sequence length="55" mass="6151">APESLTRIVVGSKHETLTGTSYKHSCGSNRSLLIVPDEDSKSRFIDDRNFQPMTQ</sequence>
<comment type="caution">
    <text evidence="2">The sequence shown here is derived from an EMBL/GenBank/DDBJ whole genome shotgun (WGS) entry which is preliminary data.</text>
</comment>
<evidence type="ECO:0000313" key="1">
    <source>
        <dbReference type="EMBL" id="CAF1514773.1"/>
    </source>
</evidence>
<name>A0A816F9S8_9BILA</name>
<keyword evidence="3" id="KW-1185">Reference proteome</keyword>
<feature type="non-terminal residue" evidence="2">
    <location>
        <position position="1"/>
    </location>
</feature>
<evidence type="ECO:0000313" key="2">
    <source>
        <dbReference type="EMBL" id="CAF1659783.1"/>
    </source>
</evidence>
<gene>
    <name evidence="2" type="ORF">JXQ802_LOCUS55871</name>
    <name evidence="1" type="ORF">PYM288_LOCUS39326</name>
</gene>
<organism evidence="2 3">
    <name type="scientific">Rotaria sordida</name>
    <dbReference type="NCBI Taxonomy" id="392033"/>
    <lineage>
        <taxon>Eukaryota</taxon>
        <taxon>Metazoa</taxon>
        <taxon>Spiralia</taxon>
        <taxon>Gnathifera</taxon>
        <taxon>Rotifera</taxon>
        <taxon>Eurotatoria</taxon>
        <taxon>Bdelloidea</taxon>
        <taxon>Philodinida</taxon>
        <taxon>Philodinidae</taxon>
        <taxon>Rotaria</taxon>
    </lineage>
</organism>
<evidence type="ECO:0000313" key="3">
    <source>
        <dbReference type="Proteomes" id="UP000663870"/>
    </source>
</evidence>
<accession>A0A816F9S8</accession>
<dbReference type="AlphaFoldDB" id="A0A816F9S8"/>
<reference evidence="2" key="1">
    <citation type="submission" date="2021-02" db="EMBL/GenBank/DDBJ databases">
        <authorList>
            <person name="Nowell W R."/>
        </authorList>
    </citation>
    <scope>NUCLEOTIDE SEQUENCE</scope>
</reference>
<proteinExistence type="predicted"/>
<protein>
    <submittedName>
        <fullName evidence="2">Uncharacterized protein</fullName>
    </submittedName>
</protein>
<dbReference type="Proteomes" id="UP000663854">
    <property type="component" value="Unassembled WGS sequence"/>
</dbReference>